<dbReference type="GO" id="GO:0015267">
    <property type="term" value="F:channel activity"/>
    <property type="evidence" value="ECO:0007669"/>
    <property type="project" value="InterPro"/>
</dbReference>
<comment type="subcellular location">
    <subcellularLocation>
        <location evidence="1">Membrane</location>
        <topology evidence="1">Multi-pass membrane protein</topology>
    </subcellularLocation>
</comment>
<dbReference type="EMBL" id="CP143784">
    <property type="protein sequence ID" value="WVN85402.1"/>
    <property type="molecule type" value="Genomic_DNA"/>
</dbReference>
<feature type="transmembrane region" description="Helical" evidence="5">
    <location>
        <begin position="34"/>
        <end position="53"/>
    </location>
</feature>
<evidence type="ECO:0000256" key="4">
    <source>
        <dbReference type="ARBA" id="ARBA00023136"/>
    </source>
</evidence>
<organism evidence="6 7">
    <name type="scientific">Cryptococcus depauperatus CBS 7841</name>
    <dbReference type="NCBI Taxonomy" id="1295531"/>
    <lineage>
        <taxon>Eukaryota</taxon>
        <taxon>Fungi</taxon>
        <taxon>Dikarya</taxon>
        <taxon>Basidiomycota</taxon>
        <taxon>Agaricomycotina</taxon>
        <taxon>Tremellomycetes</taxon>
        <taxon>Tremellales</taxon>
        <taxon>Cryptococcaceae</taxon>
        <taxon>Cryptococcus</taxon>
    </lineage>
</organism>
<keyword evidence="3 5" id="KW-1133">Transmembrane helix</keyword>
<keyword evidence="2 5" id="KW-0812">Transmembrane</keyword>
<keyword evidence="7" id="KW-1185">Reference proteome</keyword>
<dbReference type="GO" id="GO:0016020">
    <property type="term" value="C:membrane"/>
    <property type="evidence" value="ECO:0007669"/>
    <property type="project" value="UniProtKB-SubCell"/>
</dbReference>
<reference evidence="6" key="2">
    <citation type="journal article" date="2022" name="Elife">
        <title>Obligate sexual reproduction of a homothallic fungus closely related to the Cryptococcus pathogenic species complex.</title>
        <authorList>
            <person name="Passer A.R."/>
            <person name="Clancey S.A."/>
            <person name="Shea T."/>
            <person name="David-Palma M."/>
            <person name="Averette A.F."/>
            <person name="Boekhout T."/>
            <person name="Porcel B.M."/>
            <person name="Nowrousian M."/>
            <person name="Cuomo C.A."/>
            <person name="Sun S."/>
            <person name="Heitman J."/>
            <person name="Coelho M.A."/>
        </authorList>
    </citation>
    <scope>NUCLEOTIDE SEQUENCE</scope>
    <source>
        <strain evidence="6">CBS 7841</strain>
    </source>
</reference>
<evidence type="ECO:0000313" key="6">
    <source>
        <dbReference type="EMBL" id="WVN85402.1"/>
    </source>
</evidence>
<evidence type="ECO:0000256" key="2">
    <source>
        <dbReference type="ARBA" id="ARBA00022692"/>
    </source>
</evidence>
<keyword evidence="4 5" id="KW-0472">Membrane</keyword>
<evidence type="ECO:0000256" key="3">
    <source>
        <dbReference type="ARBA" id="ARBA00022989"/>
    </source>
</evidence>
<reference evidence="6" key="1">
    <citation type="submission" date="2016-06" db="EMBL/GenBank/DDBJ databases">
        <authorList>
            <person name="Cuomo C."/>
            <person name="Litvintseva A."/>
            <person name="Heitman J."/>
            <person name="Chen Y."/>
            <person name="Sun S."/>
            <person name="Springer D."/>
            <person name="Dromer F."/>
            <person name="Young S."/>
            <person name="Zeng Q."/>
            <person name="Chapman S."/>
            <person name="Gujja S."/>
            <person name="Saif S."/>
            <person name="Birren B."/>
        </authorList>
    </citation>
    <scope>NUCLEOTIDE SEQUENCE</scope>
    <source>
        <strain evidence="6">CBS 7841</strain>
    </source>
</reference>
<reference evidence="6" key="3">
    <citation type="submission" date="2024-01" db="EMBL/GenBank/DDBJ databases">
        <authorList>
            <person name="Coelho M.A."/>
            <person name="David-Palma M."/>
            <person name="Shea T."/>
            <person name="Sun S."/>
            <person name="Cuomo C.A."/>
            <person name="Heitman J."/>
        </authorList>
    </citation>
    <scope>NUCLEOTIDE SEQUENCE</scope>
    <source>
        <strain evidence="6">CBS 7841</strain>
    </source>
</reference>
<evidence type="ECO:0000313" key="7">
    <source>
        <dbReference type="Proteomes" id="UP000094043"/>
    </source>
</evidence>
<dbReference type="GeneID" id="91084764"/>
<dbReference type="Pfam" id="PF00230">
    <property type="entry name" value="MIP"/>
    <property type="match status" value="1"/>
</dbReference>
<dbReference type="InterPro" id="IPR023271">
    <property type="entry name" value="Aquaporin-like"/>
</dbReference>
<evidence type="ECO:0000256" key="5">
    <source>
        <dbReference type="SAM" id="Phobius"/>
    </source>
</evidence>
<evidence type="ECO:0000256" key="1">
    <source>
        <dbReference type="ARBA" id="ARBA00004141"/>
    </source>
</evidence>
<dbReference type="AlphaFoldDB" id="A0AAJ8JN70"/>
<dbReference type="RefSeq" id="XP_066066103.1">
    <property type="nucleotide sequence ID" value="XM_066210006.1"/>
</dbReference>
<dbReference type="Proteomes" id="UP000094043">
    <property type="component" value="Chromosome 1"/>
</dbReference>
<proteinExistence type="predicted"/>
<dbReference type="InterPro" id="IPR000425">
    <property type="entry name" value="MIP"/>
</dbReference>
<gene>
    <name evidence="6" type="ORF">L203_100548</name>
</gene>
<dbReference type="SUPFAM" id="SSF81338">
    <property type="entry name" value="Aquaporin-like"/>
    <property type="match status" value="1"/>
</dbReference>
<dbReference type="KEGG" id="cdep:91084764"/>
<accession>A0AAJ8JN70</accession>
<sequence>MISEIVVIYTDGSLDLVWSFRPAVVTHKFPGYHWIYWVVPCLGTSLAAAFTFFSNGSNTRPYLALRYRVLPICSRFLITFYAFSQGQVE</sequence>
<protein>
    <submittedName>
        <fullName evidence="6">Uncharacterized protein</fullName>
    </submittedName>
</protein>
<dbReference type="Gene3D" id="1.20.1080.10">
    <property type="entry name" value="Glycerol uptake facilitator protein"/>
    <property type="match status" value="1"/>
</dbReference>
<name>A0AAJ8JN70_9TREE</name>